<dbReference type="Proteomes" id="UP001354989">
    <property type="component" value="Chromosome"/>
</dbReference>
<name>A0ABM7VBS3_9BACT</name>
<organism evidence="3 4">
    <name type="scientific">Persicobacter psychrovividus</name>
    <dbReference type="NCBI Taxonomy" id="387638"/>
    <lineage>
        <taxon>Bacteria</taxon>
        <taxon>Pseudomonadati</taxon>
        <taxon>Bacteroidota</taxon>
        <taxon>Cytophagia</taxon>
        <taxon>Cytophagales</taxon>
        <taxon>Persicobacteraceae</taxon>
        <taxon>Persicobacter</taxon>
    </lineage>
</organism>
<sequence>MSILAFSANAQIKGLPQGGGPLPNGAKQVNAGFGFSNNGLPVYGGMDFGVGSDITVGFDIGYRSYNRTHKGLGYRTTVFSMAAIANYHFNRILEIPNNWDVYAGLNVGYSNVSNRWNGSGDPTYDWSENSGLGLGLQVGARYYFNQNWAINLELNGGNRLSGGRIGVSYRL</sequence>
<dbReference type="InterPro" id="IPR011250">
    <property type="entry name" value="OMP/PagP_B-barrel"/>
</dbReference>
<dbReference type="InterPro" id="IPR027385">
    <property type="entry name" value="Beta-barrel_OMP"/>
</dbReference>
<dbReference type="Pfam" id="PF13505">
    <property type="entry name" value="OMP_b-brl"/>
    <property type="match status" value="1"/>
</dbReference>
<dbReference type="Gene3D" id="2.40.160.20">
    <property type="match status" value="1"/>
</dbReference>
<evidence type="ECO:0000313" key="4">
    <source>
        <dbReference type="Proteomes" id="UP001354989"/>
    </source>
</evidence>
<evidence type="ECO:0000259" key="2">
    <source>
        <dbReference type="Pfam" id="PF13505"/>
    </source>
</evidence>
<keyword evidence="4" id="KW-1185">Reference proteome</keyword>
<proteinExistence type="predicted"/>
<dbReference type="EMBL" id="AP025292">
    <property type="protein sequence ID" value="BDC98144.1"/>
    <property type="molecule type" value="Genomic_DNA"/>
</dbReference>
<feature type="domain" description="Outer membrane protein beta-barrel" evidence="2">
    <location>
        <begin position="4"/>
        <end position="157"/>
    </location>
</feature>
<protein>
    <recommendedName>
        <fullName evidence="2">Outer membrane protein beta-barrel domain-containing protein</fullName>
    </recommendedName>
</protein>
<reference evidence="3 4" key="1">
    <citation type="submission" date="2021-12" db="EMBL/GenBank/DDBJ databases">
        <title>Genome sequencing of bacteria with rrn-lacking chromosome and rrn-plasmid.</title>
        <authorList>
            <person name="Anda M."/>
            <person name="Iwasaki W."/>
        </authorList>
    </citation>
    <scope>NUCLEOTIDE SEQUENCE [LARGE SCALE GENOMIC DNA]</scope>
    <source>
        <strain evidence="3 4">NBRC 101262</strain>
    </source>
</reference>
<gene>
    <name evidence="3" type="ORF">PEPS_04250</name>
</gene>
<accession>A0ABM7VBS3</accession>
<evidence type="ECO:0000256" key="1">
    <source>
        <dbReference type="ARBA" id="ARBA00022729"/>
    </source>
</evidence>
<dbReference type="SUPFAM" id="SSF56925">
    <property type="entry name" value="OMPA-like"/>
    <property type="match status" value="1"/>
</dbReference>
<keyword evidence="1" id="KW-0732">Signal</keyword>
<evidence type="ECO:0000313" key="3">
    <source>
        <dbReference type="EMBL" id="BDC98144.1"/>
    </source>
</evidence>